<proteinExistence type="predicted"/>
<organism evidence="2 3">
    <name type="scientific">Dyella acidiphila</name>
    <dbReference type="NCBI Taxonomy" id="2775866"/>
    <lineage>
        <taxon>Bacteria</taxon>
        <taxon>Pseudomonadati</taxon>
        <taxon>Pseudomonadota</taxon>
        <taxon>Gammaproteobacteria</taxon>
        <taxon>Lysobacterales</taxon>
        <taxon>Rhodanobacteraceae</taxon>
        <taxon>Dyella</taxon>
    </lineage>
</organism>
<dbReference type="InterPro" id="IPR024447">
    <property type="entry name" value="YXWGXW_rpt"/>
</dbReference>
<name>A0ABR9G7A2_9GAMM</name>
<keyword evidence="1" id="KW-0732">Signal</keyword>
<feature type="chain" id="PRO_5046856051" evidence="1">
    <location>
        <begin position="30"/>
        <end position="105"/>
    </location>
</feature>
<evidence type="ECO:0000313" key="3">
    <source>
        <dbReference type="Proteomes" id="UP000651010"/>
    </source>
</evidence>
<evidence type="ECO:0000256" key="1">
    <source>
        <dbReference type="SAM" id="SignalP"/>
    </source>
</evidence>
<dbReference type="Pfam" id="PF12779">
    <property type="entry name" value="WXXGXW"/>
    <property type="match status" value="1"/>
</dbReference>
<feature type="signal peptide" evidence="1">
    <location>
        <begin position="1"/>
        <end position="29"/>
    </location>
</feature>
<gene>
    <name evidence="2" type="ORF">IGX34_05975</name>
</gene>
<keyword evidence="3" id="KW-1185">Reference proteome</keyword>
<comment type="caution">
    <text evidence="2">The sequence shown here is derived from an EMBL/GenBank/DDBJ whole genome shotgun (WGS) entry which is preliminary data.</text>
</comment>
<dbReference type="RefSeq" id="WP_192554775.1">
    <property type="nucleotide sequence ID" value="NZ_JACZZA010000002.1"/>
</dbReference>
<evidence type="ECO:0000313" key="2">
    <source>
        <dbReference type="EMBL" id="MBE1159926.1"/>
    </source>
</evidence>
<protein>
    <submittedName>
        <fullName evidence="2">YXWGXW repeat-containing protein</fullName>
    </submittedName>
</protein>
<dbReference type="EMBL" id="JACZZA010000002">
    <property type="protein sequence ID" value="MBE1159926.1"/>
    <property type="molecule type" value="Genomic_DNA"/>
</dbReference>
<dbReference type="Proteomes" id="UP000651010">
    <property type="component" value="Unassembled WGS sequence"/>
</dbReference>
<sequence>MINMTRKLAFVAGIGLALASVSYTQPASAQVYVTVAPPAPRYEVVPAPRPGYVWTAGYWRWNPGWHRHVWVPGAWVVARPGRHWYPGGWVQGRGGWRWHDGYWGR</sequence>
<accession>A0ABR9G7A2</accession>
<reference evidence="2 3" key="1">
    <citation type="submission" date="2020-09" db="EMBL/GenBank/DDBJ databases">
        <title>Dyella sp. 7MK23 isolated from forest soil.</title>
        <authorList>
            <person name="Fu J."/>
        </authorList>
    </citation>
    <scope>NUCLEOTIDE SEQUENCE [LARGE SCALE GENOMIC DNA]</scope>
    <source>
        <strain evidence="2 3">7MK23</strain>
    </source>
</reference>